<dbReference type="RefSeq" id="WP_191808780.1">
    <property type="nucleotide sequence ID" value="NZ_JACSQD010000007.1"/>
</dbReference>
<dbReference type="Pfam" id="PF00296">
    <property type="entry name" value="Bac_luciferase"/>
    <property type="match status" value="1"/>
</dbReference>
<dbReference type="EMBL" id="JACSQD010000007">
    <property type="protein sequence ID" value="MBD7996499.1"/>
    <property type="molecule type" value="Genomic_DNA"/>
</dbReference>
<dbReference type="PANTHER" id="PTHR43244:SF1">
    <property type="entry name" value="5,10-METHYLENETETRAHYDROMETHANOPTERIN REDUCTASE"/>
    <property type="match status" value="1"/>
</dbReference>
<proteinExistence type="predicted"/>
<accession>A0ABR8UVB8</accession>
<keyword evidence="4" id="KW-1185">Reference proteome</keyword>
<sequence>MPDYGRDLLFGAFITPFASPPQRAVELVQTAEASGLDLAAFQDHPYQPRFLDTWTLLSYLAARTTRIRLATDVLNLPLRQPVIVARSAAGLDLLSGGRFELGLGAGAFWDAIAASGGDRLSPGDAVTGLEEAIRIIRGIWDVSAGSPLRVDGKIHRVEGAKRGPAPAHDVGIWLGAYKPRMLRLTGELADGWFASLGYLPGGPGELAGLNARIDDAAAGAGRSPGAVRRLLNISGSFGPAGSLNGAGSGRLQGPPHRWVEPLAELALDYGISGFLLASDDAADLSRFGAEVAPAVRETVAAARAAGT</sequence>
<dbReference type="Proteomes" id="UP000609874">
    <property type="component" value="Unassembled WGS sequence"/>
</dbReference>
<dbReference type="InterPro" id="IPR011251">
    <property type="entry name" value="Luciferase-like_dom"/>
</dbReference>
<reference evidence="3 4" key="1">
    <citation type="submission" date="2020-08" db="EMBL/GenBank/DDBJ databases">
        <title>A Genomic Blueprint of the Chicken Gut Microbiome.</title>
        <authorList>
            <person name="Gilroy R."/>
            <person name="Ravi A."/>
            <person name="Getino M."/>
            <person name="Pursley I."/>
            <person name="Horton D.L."/>
            <person name="Alikhan N.-F."/>
            <person name="Baker D."/>
            <person name="Gharbi K."/>
            <person name="Hall N."/>
            <person name="Watson M."/>
            <person name="Adriaenssens E.M."/>
            <person name="Foster-Nyarko E."/>
            <person name="Jarju S."/>
            <person name="Secka A."/>
            <person name="Antonio M."/>
            <person name="Oren A."/>
            <person name="Chaudhuri R."/>
            <person name="La Ragione R.M."/>
            <person name="Hildebrand F."/>
            <person name="Pallen M.J."/>
        </authorList>
    </citation>
    <scope>NUCLEOTIDE SEQUENCE [LARGE SCALE GENOMIC DNA]</scope>
    <source>
        <strain evidence="3 4">Sa2CUA1</strain>
    </source>
</reference>
<protein>
    <submittedName>
        <fullName evidence="3">LLM class flavin-dependent oxidoreductase</fullName>
    </submittedName>
</protein>
<dbReference type="InterPro" id="IPR036661">
    <property type="entry name" value="Luciferase-like_sf"/>
</dbReference>
<dbReference type="CDD" id="cd01097">
    <property type="entry name" value="Tetrahydromethanopterin_reductase"/>
    <property type="match status" value="1"/>
</dbReference>
<feature type="domain" description="Luciferase-like" evidence="2">
    <location>
        <begin position="20"/>
        <end position="232"/>
    </location>
</feature>
<dbReference type="SUPFAM" id="SSF51679">
    <property type="entry name" value="Bacterial luciferase-like"/>
    <property type="match status" value="1"/>
</dbReference>
<evidence type="ECO:0000313" key="4">
    <source>
        <dbReference type="Proteomes" id="UP000609874"/>
    </source>
</evidence>
<keyword evidence="1" id="KW-0560">Oxidoreductase</keyword>
<dbReference type="PANTHER" id="PTHR43244">
    <property type="match status" value="1"/>
</dbReference>
<gene>
    <name evidence="3" type="ORF">H9639_14455</name>
</gene>
<dbReference type="Gene3D" id="3.20.20.30">
    <property type="entry name" value="Luciferase-like domain"/>
    <property type="match status" value="1"/>
</dbReference>
<dbReference type="InterPro" id="IPR050564">
    <property type="entry name" value="F420-G6PD/mer"/>
</dbReference>
<evidence type="ECO:0000259" key="2">
    <source>
        <dbReference type="Pfam" id="PF00296"/>
    </source>
</evidence>
<evidence type="ECO:0000313" key="3">
    <source>
        <dbReference type="EMBL" id="MBD7996499.1"/>
    </source>
</evidence>
<name>A0ABR8UVB8_9MICC</name>
<organism evidence="3 4">
    <name type="scientific">Arthrobacter gallicola</name>
    <dbReference type="NCBI Taxonomy" id="2762225"/>
    <lineage>
        <taxon>Bacteria</taxon>
        <taxon>Bacillati</taxon>
        <taxon>Actinomycetota</taxon>
        <taxon>Actinomycetes</taxon>
        <taxon>Micrococcales</taxon>
        <taxon>Micrococcaceae</taxon>
        <taxon>Arthrobacter</taxon>
    </lineage>
</organism>
<comment type="caution">
    <text evidence="3">The sequence shown here is derived from an EMBL/GenBank/DDBJ whole genome shotgun (WGS) entry which is preliminary data.</text>
</comment>
<evidence type="ECO:0000256" key="1">
    <source>
        <dbReference type="ARBA" id="ARBA00023002"/>
    </source>
</evidence>